<dbReference type="GO" id="GO:0016491">
    <property type="term" value="F:oxidoreductase activity"/>
    <property type="evidence" value="ECO:0007669"/>
    <property type="project" value="UniProtKB-KW"/>
</dbReference>
<feature type="domain" description="Gfo/Idh/MocA-like oxidoreductase N-terminal" evidence="3">
    <location>
        <begin position="28"/>
        <end position="142"/>
    </location>
</feature>
<dbReference type="GO" id="GO:0000166">
    <property type="term" value="F:nucleotide binding"/>
    <property type="evidence" value="ECO:0007669"/>
    <property type="project" value="InterPro"/>
</dbReference>
<organism evidence="4 5">
    <name type="scientific">Chitinophaga filiformis</name>
    <name type="common">Myxococcus filiformis</name>
    <name type="synonym">Flexibacter filiformis</name>
    <dbReference type="NCBI Taxonomy" id="104663"/>
    <lineage>
        <taxon>Bacteria</taxon>
        <taxon>Pseudomonadati</taxon>
        <taxon>Bacteroidota</taxon>
        <taxon>Chitinophagia</taxon>
        <taxon>Chitinophagales</taxon>
        <taxon>Chitinophagaceae</taxon>
        <taxon>Chitinophaga</taxon>
    </lineage>
</organism>
<sequence>MLDLVIGKYKQWRRRRNLDGLFSDGPSFAFIGVGQHSIDNLYPVILNMGVRIKYLYSRQLSVATRAARLFPECTGVSELSVILNDPSVQGVFICMKNEHQFPLVKACLDAGKYVFVEKPAVNSYAALQELITHLHADKCMIAFNKRFSPLNRQLKKSIADTYSYQARYITGAYPEGDAVMELFCHPVNNVIQFFGPVEQYTLLHHPGVNGGIHLQLLMKHKQVTGMLELSSCYSWSLFTDTLLCLTPRKVIEITYPGSFRITPLGRQFAGIPFNKVFNSQRLLSETNYTTATPVAGNNPVVQYGYRDEIHYFVTQVQQGKMLHRAAPATFRDTFRLLDELKQAIGQSR</sequence>
<comment type="similarity">
    <text evidence="1">Belongs to the Gfo/Idh/MocA family.</text>
</comment>
<keyword evidence="2" id="KW-0560">Oxidoreductase</keyword>
<protein>
    <submittedName>
        <fullName evidence="4">Virulence factor</fullName>
    </submittedName>
</protein>
<reference evidence="4 5" key="1">
    <citation type="submission" date="2016-10" db="EMBL/GenBank/DDBJ databases">
        <authorList>
            <person name="de Groot N.N."/>
        </authorList>
    </citation>
    <scope>NUCLEOTIDE SEQUENCE [LARGE SCALE GENOMIC DNA]</scope>
    <source>
        <strain evidence="4 5">DSM 527</strain>
    </source>
</reference>
<evidence type="ECO:0000259" key="3">
    <source>
        <dbReference type="Pfam" id="PF01408"/>
    </source>
</evidence>
<dbReference type="RefSeq" id="WP_089834261.1">
    <property type="nucleotide sequence ID" value="NZ_FNBN01000004.1"/>
</dbReference>
<dbReference type="STRING" id="104663.SAMN04488121_10468"/>
<accession>A0A1G7TSC0</accession>
<evidence type="ECO:0000313" key="4">
    <source>
        <dbReference type="EMBL" id="SDG38226.1"/>
    </source>
</evidence>
<dbReference type="InterPro" id="IPR036291">
    <property type="entry name" value="NAD(P)-bd_dom_sf"/>
</dbReference>
<name>A0A1G7TSC0_CHIFI</name>
<dbReference type="EMBL" id="FNBN01000004">
    <property type="protein sequence ID" value="SDG38226.1"/>
    <property type="molecule type" value="Genomic_DNA"/>
</dbReference>
<dbReference type="AlphaFoldDB" id="A0A1G7TSC0"/>
<dbReference type="PANTHER" id="PTHR43708:SF5">
    <property type="entry name" value="CONSERVED EXPRESSED OXIDOREDUCTASE (EUROFUNG)-RELATED"/>
    <property type="match status" value="1"/>
</dbReference>
<dbReference type="OrthoDB" id="9781031at2"/>
<dbReference type="PANTHER" id="PTHR43708">
    <property type="entry name" value="CONSERVED EXPRESSED OXIDOREDUCTASE (EUROFUNG)"/>
    <property type="match status" value="1"/>
</dbReference>
<dbReference type="Proteomes" id="UP000199045">
    <property type="component" value="Unassembled WGS sequence"/>
</dbReference>
<dbReference type="InterPro" id="IPR051317">
    <property type="entry name" value="Gfo/Idh/MocA_oxidoreduct"/>
</dbReference>
<dbReference type="InterPro" id="IPR000683">
    <property type="entry name" value="Gfo/Idh/MocA-like_OxRdtase_N"/>
</dbReference>
<evidence type="ECO:0000256" key="1">
    <source>
        <dbReference type="ARBA" id="ARBA00010928"/>
    </source>
</evidence>
<dbReference type="Gene3D" id="3.30.360.10">
    <property type="entry name" value="Dihydrodipicolinate Reductase, domain 2"/>
    <property type="match status" value="1"/>
</dbReference>
<evidence type="ECO:0000313" key="5">
    <source>
        <dbReference type="Proteomes" id="UP000199045"/>
    </source>
</evidence>
<gene>
    <name evidence="4" type="ORF">SAMN04488121_10468</name>
</gene>
<proteinExistence type="inferred from homology"/>
<dbReference type="Pfam" id="PF01408">
    <property type="entry name" value="GFO_IDH_MocA"/>
    <property type="match status" value="1"/>
</dbReference>
<evidence type="ECO:0000256" key="2">
    <source>
        <dbReference type="ARBA" id="ARBA00023002"/>
    </source>
</evidence>
<dbReference type="Gene3D" id="3.40.50.720">
    <property type="entry name" value="NAD(P)-binding Rossmann-like Domain"/>
    <property type="match status" value="1"/>
</dbReference>
<dbReference type="SUPFAM" id="SSF51735">
    <property type="entry name" value="NAD(P)-binding Rossmann-fold domains"/>
    <property type="match status" value="1"/>
</dbReference>